<dbReference type="Gene3D" id="1.10.443.10">
    <property type="entry name" value="Intergrase catalytic core"/>
    <property type="match status" value="1"/>
</dbReference>
<evidence type="ECO:0000256" key="1">
    <source>
        <dbReference type="ARBA" id="ARBA00008857"/>
    </source>
</evidence>
<comment type="similarity">
    <text evidence="1">Belongs to the 'phage' integrase family.</text>
</comment>
<dbReference type="CDD" id="cd01185">
    <property type="entry name" value="INTN1_C_like"/>
    <property type="match status" value="1"/>
</dbReference>
<feature type="domain" description="Tyr recombinase" evidence="4">
    <location>
        <begin position="214"/>
        <end position="387"/>
    </location>
</feature>
<dbReference type="SUPFAM" id="SSF56349">
    <property type="entry name" value="DNA breaking-rejoining enzymes"/>
    <property type="match status" value="1"/>
</dbReference>
<reference evidence="5 6" key="1">
    <citation type="submission" date="2020-08" db="EMBL/GenBank/DDBJ databases">
        <title>Genome public.</title>
        <authorList>
            <person name="Liu C."/>
            <person name="Sun Q."/>
        </authorList>
    </citation>
    <scope>NUCLEOTIDE SEQUENCE [LARGE SCALE GENOMIC DNA]</scope>
    <source>
        <strain evidence="5 6">NSJ-21</strain>
    </source>
</reference>
<dbReference type="InterPro" id="IPR013762">
    <property type="entry name" value="Integrase-like_cat_sf"/>
</dbReference>
<evidence type="ECO:0000256" key="3">
    <source>
        <dbReference type="ARBA" id="ARBA00023172"/>
    </source>
</evidence>
<comment type="caution">
    <text evidence="5">The sequence shown here is derived from an EMBL/GenBank/DDBJ whole genome shotgun (WGS) entry which is preliminary data.</text>
</comment>
<dbReference type="PANTHER" id="PTHR30349">
    <property type="entry name" value="PHAGE INTEGRASE-RELATED"/>
    <property type="match status" value="1"/>
</dbReference>
<dbReference type="InterPro" id="IPR035386">
    <property type="entry name" value="Arm-DNA-bind_5"/>
</dbReference>
<keyword evidence="2" id="KW-0238">DNA-binding</keyword>
<keyword evidence="6" id="KW-1185">Reference proteome</keyword>
<evidence type="ECO:0000313" key="6">
    <source>
        <dbReference type="Proteomes" id="UP000600230"/>
    </source>
</evidence>
<dbReference type="InterPro" id="IPR025269">
    <property type="entry name" value="SAM-like_dom"/>
</dbReference>
<name>A0ABR7C5G4_9BACE</name>
<gene>
    <name evidence="5" type="ORF">H8S53_16670</name>
</gene>
<dbReference type="Gene3D" id="1.10.150.130">
    <property type="match status" value="1"/>
</dbReference>
<dbReference type="InterPro" id="IPR002104">
    <property type="entry name" value="Integrase_catalytic"/>
</dbReference>
<dbReference type="RefSeq" id="WP_186906023.1">
    <property type="nucleotide sequence ID" value="NZ_JACOOG010000001.1"/>
</dbReference>
<evidence type="ECO:0000259" key="4">
    <source>
        <dbReference type="PROSITE" id="PS51898"/>
    </source>
</evidence>
<accession>A0ABR7C5G4</accession>
<dbReference type="Pfam" id="PF17293">
    <property type="entry name" value="Arm-DNA-bind_5"/>
    <property type="match status" value="1"/>
</dbReference>
<dbReference type="InterPro" id="IPR010998">
    <property type="entry name" value="Integrase_recombinase_N"/>
</dbReference>
<dbReference type="Pfam" id="PF13102">
    <property type="entry name" value="Phage_int_SAM_5"/>
    <property type="match status" value="1"/>
</dbReference>
<sequence>MRSTFSILPYINRNKVKADGTTAVLCRITVDGKSSTMATGIYCRPEDWNSKAGTIRTVRENNRLQEFRKSIEFAYDELLKKQNVVSAELLKNTLVKRVVIPTKLLQMGEKELERLLARSKEINSTSTYRNSKYYQKYLADFIVSTGRTDMDFVDITEDFGCSYKAFLKRYKNFGPSQTNKCLCWLSKLVYLAVDYEILRANPLEDMEYEKKPAPRHRHISRAELKAILETPMLDPLQELGRRAFLFSSFTGLAYVDIMLLHPHHIGTTADGRHYIRINRKKTNVEAFIPLHPIAEQILDLYNTTDDTKPVFPLPSRDEMWFEIHELGVAIGREENLSYHQARHSFGTFLISEGISIESIAKMMGHSGIKTTQRYAEVTDKKISKDMDNLMAVRMMYGTGKWYKRQELPKETDFNNEIGE</sequence>
<organism evidence="5 6">
    <name type="scientific">Bacteroides parvus</name>
    <dbReference type="NCBI Taxonomy" id="2763025"/>
    <lineage>
        <taxon>Bacteria</taxon>
        <taxon>Pseudomonadati</taxon>
        <taxon>Bacteroidota</taxon>
        <taxon>Bacteroidia</taxon>
        <taxon>Bacteroidales</taxon>
        <taxon>Bacteroidaceae</taxon>
        <taxon>Bacteroides</taxon>
    </lineage>
</organism>
<evidence type="ECO:0000256" key="2">
    <source>
        <dbReference type="ARBA" id="ARBA00023125"/>
    </source>
</evidence>
<evidence type="ECO:0000313" key="5">
    <source>
        <dbReference type="EMBL" id="MBC5592838.1"/>
    </source>
</evidence>
<dbReference type="PROSITE" id="PS51898">
    <property type="entry name" value="TYR_RECOMBINASE"/>
    <property type="match status" value="1"/>
</dbReference>
<dbReference type="Proteomes" id="UP000600230">
    <property type="component" value="Unassembled WGS sequence"/>
</dbReference>
<dbReference type="InterPro" id="IPR011010">
    <property type="entry name" value="DNA_brk_join_enz"/>
</dbReference>
<dbReference type="PANTHER" id="PTHR30349:SF64">
    <property type="entry name" value="PROPHAGE INTEGRASE INTD-RELATED"/>
    <property type="match status" value="1"/>
</dbReference>
<dbReference type="InterPro" id="IPR050090">
    <property type="entry name" value="Tyrosine_recombinase_XerCD"/>
</dbReference>
<protein>
    <submittedName>
        <fullName evidence="5">Site-specific integrase</fullName>
    </submittedName>
</protein>
<proteinExistence type="inferred from homology"/>
<dbReference type="EMBL" id="JACOOG010000001">
    <property type="protein sequence ID" value="MBC5592838.1"/>
    <property type="molecule type" value="Genomic_DNA"/>
</dbReference>
<keyword evidence="3" id="KW-0233">DNA recombination</keyword>
<dbReference type="Pfam" id="PF00589">
    <property type="entry name" value="Phage_integrase"/>
    <property type="match status" value="1"/>
</dbReference>